<feature type="compositionally biased region" description="Low complexity" evidence="1">
    <location>
        <begin position="496"/>
        <end position="507"/>
    </location>
</feature>
<feature type="compositionally biased region" description="Acidic residues" evidence="1">
    <location>
        <begin position="86"/>
        <end position="95"/>
    </location>
</feature>
<feature type="compositionally biased region" description="Basic and acidic residues" evidence="1">
    <location>
        <begin position="454"/>
        <end position="475"/>
    </location>
</feature>
<keyword evidence="2" id="KW-0732">Signal</keyword>
<feature type="compositionally biased region" description="Basic residues" evidence="1">
    <location>
        <begin position="222"/>
        <end position="240"/>
    </location>
</feature>
<feature type="region of interest" description="Disordered" evidence="1">
    <location>
        <begin position="51"/>
        <end position="137"/>
    </location>
</feature>
<feature type="compositionally biased region" description="Acidic residues" evidence="1">
    <location>
        <begin position="288"/>
        <end position="300"/>
    </location>
</feature>
<feature type="signal peptide" evidence="2">
    <location>
        <begin position="1"/>
        <end position="21"/>
    </location>
</feature>
<keyword evidence="4" id="KW-1185">Reference proteome</keyword>
<dbReference type="OrthoDB" id="10691561at2759"/>
<feature type="compositionally biased region" description="Polar residues" evidence="1">
    <location>
        <begin position="587"/>
        <end position="620"/>
    </location>
</feature>
<dbReference type="EMBL" id="LR900286">
    <property type="protein sequence ID" value="CAD7245058.1"/>
    <property type="molecule type" value="Genomic_DNA"/>
</dbReference>
<feature type="compositionally biased region" description="Basic residues" evidence="1">
    <location>
        <begin position="361"/>
        <end position="372"/>
    </location>
</feature>
<evidence type="ECO:0000313" key="3">
    <source>
        <dbReference type="EMBL" id="CAD7245058.1"/>
    </source>
</evidence>
<gene>
    <name evidence="3" type="ORF">DSTB1V02_LOCUS4936</name>
</gene>
<name>A0A7R8XF08_9CRUS</name>
<sequence length="706" mass="80170">MPRYTVSLVLILWSQFEWVKGESRSRVKRQSPLFKHPFLIESLPEGLTLADLSKGKSTDEQEDKTKIPIKRQKIVPSSRSFRRTDYDDEEGDDGDEHDKDFENNFIDVITPRPSSKDRPRPAFKPRPIQKQPVARAAEPAKPFGWPFLSDFNSDTSLSAILSSLEAREKKTTTTTPKPVVFGRDRGVKYSQVRNKILNRKATRLSFSRPEHSNELVSQNNKKPFRGSRKTKNYARIKSRPNRTVEFYTGEGEQESSTRPPPTRTAKPDAWRGNFIRPRGGRRRQKPPEEDEKEEVEEEKEGTEPKIEEDNDSEPPATTTAPVKRRRPQRRPPPDRRRTSVPAQNRSSQDESEPIPTTSARPVRRRTPVKRKPNPPQEQELQRPRRIRTPRPTVPVKDEPIDRIDGGNSIGGSETQTRPVTAIAPDTRTKEKPRLDWRLQNRNLRRLQPAASTRVESHFRQEDTRTVEGVEYERVRVSPQPKSPPASTPGKPRVNVRIFGRPPRGRIPSQTRASTTTGTNSVPNADFSFSSERTQQSRLRVRPPASNHGVKQSILQQLYGGRRPARAHTTEAPIEPPIEEEPLESPSHQGFTIKNPRTGNTKETVSVLEQPSRTFGNRNQVATTTETTTTSEATSTSRQPNPFQPGFPSDIIYDAYPTEEEIQEYYDEESPGETEPLKSNPEEALEVIEIIPPPVHVPKLCAGGQPC</sequence>
<protein>
    <submittedName>
        <fullName evidence="3">Uncharacterized protein</fullName>
    </submittedName>
</protein>
<accession>A0A7R8XF08</accession>
<feature type="compositionally biased region" description="Basic and acidic residues" evidence="1">
    <location>
        <begin position="53"/>
        <end position="66"/>
    </location>
</feature>
<feature type="compositionally biased region" description="Basic and acidic residues" evidence="1">
    <location>
        <begin position="426"/>
        <end position="438"/>
    </location>
</feature>
<reference evidence="3" key="1">
    <citation type="submission" date="2020-11" db="EMBL/GenBank/DDBJ databases">
        <authorList>
            <person name="Tran Van P."/>
        </authorList>
    </citation>
    <scope>NUCLEOTIDE SEQUENCE</scope>
</reference>
<dbReference type="AlphaFoldDB" id="A0A7R8XF08"/>
<organism evidence="3">
    <name type="scientific">Darwinula stevensoni</name>
    <dbReference type="NCBI Taxonomy" id="69355"/>
    <lineage>
        <taxon>Eukaryota</taxon>
        <taxon>Metazoa</taxon>
        <taxon>Ecdysozoa</taxon>
        <taxon>Arthropoda</taxon>
        <taxon>Crustacea</taxon>
        <taxon>Oligostraca</taxon>
        <taxon>Ostracoda</taxon>
        <taxon>Podocopa</taxon>
        <taxon>Podocopida</taxon>
        <taxon>Darwinulocopina</taxon>
        <taxon>Darwinuloidea</taxon>
        <taxon>Darwinulidae</taxon>
        <taxon>Darwinula</taxon>
    </lineage>
</organism>
<proteinExistence type="predicted"/>
<evidence type="ECO:0000313" key="4">
    <source>
        <dbReference type="Proteomes" id="UP000677054"/>
    </source>
</evidence>
<feature type="compositionally biased region" description="Polar residues" evidence="1">
    <location>
        <begin position="508"/>
        <end position="537"/>
    </location>
</feature>
<evidence type="ECO:0000256" key="1">
    <source>
        <dbReference type="SAM" id="MobiDB-lite"/>
    </source>
</evidence>
<dbReference type="Proteomes" id="UP000677054">
    <property type="component" value="Unassembled WGS sequence"/>
</dbReference>
<feature type="chain" id="PRO_5036209193" evidence="2">
    <location>
        <begin position="22"/>
        <end position="706"/>
    </location>
</feature>
<dbReference type="EMBL" id="CAJPEV010000769">
    <property type="protein sequence ID" value="CAG0888381.1"/>
    <property type="molecule type" value="Genomic_DNA"/>
</dbReference>
<feature type="compositionally biased region" description="Basic and acidic residues" evidence="1">
    <location>
        <begin position="395"/>
        <end position="404"/>
    </location>
</feature>
<evidence type="ECO:0000256" key="2">
    <source>
        <dbReference type="SAM" id="SignalP"/>
    </source>
</evidence>
<feature type="region of interest" description="Disordered" evidence="1">
    <location>
        <begin position="200"/>
        <end position="648"/>
    </location>
</feature>
<feature type="compositionally biased region" description="Low complexity" evidence="1">
    <location>
        <begin position="621"/>
        <end position="636"/>
    </location>
</feature>